<dbReference type="Pfam" id="PF12146">
    <property type="entry name" value="Hydrolase_4"/>
    <property type="match status" value="1"/>
</dbReference>
<dbReference type="Gene3D" id="3.40.50.1820">
    <property type="entry name" value="alpha/beta hydrolase"/>
    <property type="match status" value="1"/>
</dbReference>
<dbReference type="SUPFAM" id="SSF53474">
    <property type="entry name" value="alpha/beta-Hydrolases"/>
    <property type="match status" value="1"/>
</dbReference>
<gene>
    <name evidence="3" type="ORF">PCOR1329_LOCUS80180</name>
</gene>
<evidence type="ECO:0000259" key="1">
    <source>
        <dbReference type="Pfam" id="PF00326"/>
    </source>
</evidence>
<protein>
    <recommendedName>
        <fullName evidence="5">Serine aminopeptidase S33 domain-containing protein</fullName>
    </recommendedName>
</protein>
<accession>A0ABN9XVC6</accession>
<proteinExistence type="predicted"/>
<dbReference type="Pfam" id="PF00326">
    <property type="entry name" value="Peptidase_S9"/>
    <property type="match status" value="1"/>
</dbReference>
<dbReference type="InterPro" id="IPR022742">
    <property type="entry name" value="Hydrolase_4"/>
</dbReference>
<dbReference type="PANTHER" id="PTHR12277:SF81">
    <property type="entry name" value="PROTEIN ABHD13"/>
    <property type="match status" value="1"/>
</dbReference>
<sequence length="262" mass="29444">MRAATRAKARSSMAVHGIFPLGDDYEVIPAFYIHREPRGSQEKRAHFTLLFSHGNAEDLGYIIRYFKDLSSILNVNVFSYEYTGYGMSTGSPTELAVYSDVEAAFKYIRDELRTPWQQIVPYGRSLGTAPSVHLAKLTAVRGVVLQSPMVSIYRIPFQLRFTLPGDVFSNIDKIGKVCCPTFVIHGTRDEIVPVWHGQALYEVCKKKGTAYDAFMRVGGDHNSLEQQAGDAFYDRLGRFLAHLEQNEPSDKLLQQAAESPQL</sequence>
<keyword evidence="4" id="KW-1185">Reference proteome</keyword>
<dbReference type="EMBL" id="CAUYUJ010021337">
    <property type="protein sequence ID" value="CAK0904026.1"/>
    <property type="molecule type" value="Genomic_DNA"/>
</dbReference>
<dbReference type="InterPro" id="IPR029058">
    <property type="entry name" value="AB_hydrolase_fold"/>
</dbReference>
<dbReference type="PANTHER" id="PTHR12277">
    <property type="entry name" value="ALPHA/BETA HYDROLASE DOMAIN-CONTAINING PROTEIN"/>
    <property type="match status" value="1"/>
</dbReference>
<feature type="domain" description="Serine aminopeptidase S33" evidence="2">
    <location>
        <begin position="48"/>
        <end position="153"/>
    </location>
</feature>
<dbReference type="Proteomes" id="UP001189429">
    <property type="component" value="Unassembled WGS sequence"/>
</dbReference>
<comment type="caution">
    <text evidence="3">The sequence shown here is derived from an EMBL/GenBank/DDBJ whole genome shotgun (WGS) entry which is preliminary data.</text>
</comment>
<evidence type="ECO:0008006" key="5">
    <source>
        <dbReference type="Google" id="ProtNLM"/>
    </source>
</evidence>
<feature type="domain" description="Peptidase S9 prolyl oligopeptidase catalytic" evidence="1">
    <location>
        <begin position="169"/>
        <end position="242"/>
    </location>
</feature>
<dbReference type="InterPro" id="IPR001375">
    <property type="entry name" value="Peptidase_S9_cat"/>
</dbReference>
<evidence type="ECO:0000313" key="4">
    <source>
        <dbReference type="Proteomes" id="UP001189429"/>
    </source>
</evidence>
<organism evidence="3 4">
    <name type="scientific">Prorocentrum cordatum</name>
    <dbReference type="NCBI Taxonomy" id="2364126"/>
    <lineage>
        <taxon>Eukaryota</taxon>
        <taxon>Sar</taxon>
        <taxon>Alveolata</taxon>
        <taxon>Dinophyceae</taxon>
        <taxon>Prorocentrales</taxon>
        <taxon>Prorocentraceae</taxon>
        <taxon>Prorocentrum</taxon>
    </lineage>
</organism>
<name>A0ABN9XVC6_9DINO</name>
<evidence type="ECO:0000259" key="2">
    <source>
        <dbReference type="Pfam" id="PF12146"/>
    </source>
</evidence>
<reference evidence="3" key="1">
    <citation type="submission" date="2023-10" db="EMBL/GenBank/DDBJ databases">
        <authorList>
            <person name="Chen Y."/>
            <person name="Shah S."/>
            <person name="Dougan E. K."/>
            <person name="Thang M."/>
            <person name="Chan C."/>
        </authorList>
    </citation>
    <scope>NUCLEOTIDE SEQUENCE [LARGE SCALE GENOMIC DNA]</scope>
</reference>
<evidence type="ECO:0000313" key="3">
    <source>
        <dbReference type="EMBL" id="CAK0904026.1"/>
    </source>
</evidence>